<accession>A0A2W4YS62</accession>
<organism evidence="1 2">
    <name type="scientific">Shackletoniella antarctica</name>
    <dbReference type="NCBI Taxonomy" id="268115"/>
    <lineage>
        <taxon>Bacteria</taxon>
        <taxon>Bacillati</taxon>
        <taxon>Cyanobacteriota</taxon>
        <taxon>Cyanophyceae</taxon>
        <taxon>Oculatellales</taxon>
        <taxon>Oculatellaceae</taxon>
        <taxon>Shackletoniella</taxon>
    </lineage>
</organism>
<gene>
    <name evidence="1" type="ORF">DCF17_00525</name>
</gene>
<evidence type="ECO:0000313" key="2">
    <source>
        <dbReference type="Proteomes" id="UP000249081"/>
    </source>
</evidence>
<name>A0A2W4YS62_9CYAN</name>
<evidence type="ECO:0000313" key="1">
    <source>
        <dbReference type="EMBL" id="PZO45698.1"/>
    </source>
</evidence>
<evidence type="ECO:0008006" key="3">
    <source>
        <dbReference type="Google" id="ProtNLM"/>
    </source>
</evidence>
<protein>
    <recommendedName>
        <fullName evidence="3">DUF2281 domain-containing protein</fullName>
    </recommendedName>
</protein>
<reference evidence="2" key="1">
    <citation type="submission" date="2018-04" db="EMBL/GenBank/DDBJ databases">
        <authorList>
            <person name="Cornet L."/>
        </authorList>
    </citation>
    <scope>NUCLEOTIDE SEQUENCE [LARGE SCALE GENOMIC DNA]</scope>
</reference>
<dbReference type="EMBL" id="QBMN01000002">
    <property type="protein sequence ID" value="PZO45698.1"/>
    <property type="molecule type" value="Genomic_DNA"/>
</dbReference>
<proteinExistence type="predicted"/>
<dbReference type="AlphaFoldDB" id="A0A2W4YS62"/>
<comment type="caution">
    <text evidence="1">The sequence shown here is derived from an EMBL/GenBank/DDBJ whole genome shotgun (WGS) entry which is preliminary data.</text>
</comment>
<reference evidence="1 2" key="2">
    <citation type="submission" date="2018-06" db="EMBL/GenBank/DDBJ databases">
        <title>Metagenomic assembly of (sub)arctic Cyanobacteria and their associated microbiome from non-axenic cultures.</title>
        <authorList>
            <person name="Baurain D."/>
        </authorList>
    </citation>
    <scope>NUCLEOTIDE SEQUENCE [LARGE SCALE GENOMIC DNA]</scope>
    <source>
        <strain evidence="1">ULC041bin1</strain>
    </source>
</reference>
<dbReference type="Proteomes" id="UP000249081">
    <property type="component" value="Unassembled WGS sequence"/>
</dbReference>
<sequence length="102" mass="11579">MQDTAANPLVDQITEQLYTLSVDELRVIQDFVAYLAWKRRSPDQPPAAKKSAEARAIERIPDLDDPSKWITVIEAGEEVDVDGACQRLRERGFEIEIPDQEP</sequence>